<accession>A0A1H4J9M4</accession>
<gene>
    <name evidence="1" type="ORF">SAMN05216452_1128</name>
</gene>
<dbReference type="AlphaFoldDB" id="A0A1H4J9M4"/>
<proteinExistence type="predicted"/>
<evidence type="ECO:0008006" key="3">
    <source>
        <dbReference type="Google" id="ProtNLM"/>
    </source>
</evidence>
<reference evidence="2" key="1">
    <citation type="submission" date="2016-10" db="EMBL/GenBank/DDBJ databases">
        <authorList>
            <person name="Varghese N."/>
            <person name="Submissions S."/>
        </authorList>
    </citation>
    <scope>NUCLEOTIDE SEQUENCE [LARGE SCALE GENOMIC DNA]</scope>
    <source>
        <strain evidence="2">ES.061</strain>
    </source>
</reference>
<evidence type="ECO:0000313" key="2">
    <source>
        <dbReference type="Proteomes" id="UP000199064"/>
    </source>
</evidence>
<keyword evidence="2" id="KW-1185">Reference proteome</keyword>
<dbReference type="PROSITE" id="PS51257">
    <property type="entry name" value="PROKAR_LIPOPROTEIN"/>
    <property type="match status" value="1"/>
</dbReference>
<sequence>MRYFIIFSCTSLLLTGCLSPEPYSVEQRGPGALTGSATPPPYVKGGFPGKERLCETRNSAGEPVTYNC</sequence>
<evidence type="ECO:0000313" key="1">
    <source>
        <dbReference type="EMBL" id="SEB42686.1"/>
    </source>
</evidence>
<dbReference type="EMBL" id="FNSL01000001">
    <property type="protein sequence ID" value="SEB42686.1"/>
    <property type="molecule type" value="Genomic_DNA"/>
</dbReference>
<dbReference type="Proteomes" id="UP000199064">
    <property type="component" value="Unassembled WGS sequence"/>
</dbReference>
<name>A0A1H4J9M4_9HYPH</name>
<organism evidence="1 2">
    <name type="scientific">Nitratireductor aquibiodomus</name>
    <dbReference type="NCBI Taxonomy" id="204799"/>
    <lineage>
        <taxon>Bacteria</taxon>
        <taxon>Pseudomonadati</taxon>
        <taxon>Pseudomonadota</taxon>
        <taxon>Alphaproteobacteria</taxon>
        <taxon>Hyphomicrobiales</taxon>
        <taxon>Phyllobacteriaceae</taxon>
        <taxon>Nitratireductor</taxon>
    </lineage>
</organism>
<protein>
    <recommendedName>
        <fullName evidence="3">Lipoprotein</fullName>
    </recommendedName>
</protein>